<feature type="transmembrane region" description="Helical" evidence="1">
    <location>
        <begin position="262"/>
        <end position="280"/>
    </location>
</feature>
<keyword evidence="1" id="KW-1133">Transmembrane helix</keyword>
<reference evidence="2 3" key="1">
    <citation type="submission" date="2021-07" db="EMBL/GenBank/DDBJ databases">
        <title>The Aristolochia fimbriata genome: insights into angiosperm evolution, floral development and chemical biosynthesis.</title>
        <authorList>
            <person name="Jiao Y."/>
        </authorList>
    </citation>
    <scope>NUCLEOTIDE SEQUENCE [LARGE SCALE GENOMIC DNA]</scope>
    <source>
        <strain evidence="2">IBCAS-2021</strain>
        <tissue evidence="2">Leaf</tissue>
    </source>
</reference>
<proteinExistence type="predicted"/>
<feature type="transmembrane region" description="Helical" evidence="1">
    <location>
        <begin position="233"/>
        <end position="256"/>
    </location>
</feature>
<evidence type="ECO:0000256" key="1">
    <source>
        <dbReference type="SAM" id="Phobius"/>
    </source>
</evidence>
<name>A0AAV7DX22_ARIFI</name>
<protein>
    <submittedName>
        <fullName evidence="2">Uncharacterized protein</fullName>
    </submittedName>
</protein>
<feature type="transmembrane region" description="Helical" evidence="1">
    <location>
        <begin position="337"/>
        <end position="360"/>
    </location>
</feature>
<keyword evidence="3" id="KW-1185">Reference proteome</keyword>
<sequence length="399" mass="44491">MELQSLACCTSLQPSFSIKNRACKTSCCWSKLSQSFRKRENRGPGHFERRIWPVLQFAASPKRRNVVCYLPDSNVEGISDQSVSSNDEVLQQTSIDSRCKINTSLAAGGKAFFSRESFRGKSGVVSFNGLTHELLEERELISSPFKDNTGSLMWILGPVALISSLVLPQFILDNVVYAIVNDPILAETITSFFADVIFYFGVGTFLFITDHVQKPYLEFSSKRWSLITGLRGYLLSAFLTMGLKIVAPLLAVFVVWPVIGLPAFASVAPFLLGCVAQYLIETKLEERGSSCWPLVPILFEVYRLYQLSKAANFIETLLLQMKEMPKSPAFFERSQSLVSLVVVFQFLGLVCLWSLVTFLLRLFPSRPVAERIKCLFLASCYTEALKLKLTGPNACTGSG</sequence>
<dbReference type="PANTHER" id="PTHR33918">
    <property type="entry name" value="OS01G0704200 PROTEIN"/>
    <property type="match status" value="1"/>
</dbReference>
<dbReference type="AlphaFoldDB" id="A0AAV7DX22"/>
<feature type="transmembrane region" description="Helical" evidence="1">
    <location>
        <begin position="192"/>
        <end position="212"/>
    </location>
</feature>
<organism evidence="2 3">
    <name type="scientific">Aristolochia fimbriata</name>
    <name type="common">White veined hardy Dutchman's pipe vine</name>
    <dbReference type="NCBI Taxonomy" id="158543"/>
    <lineage>
        <taxon>Eukaryota</taxon>
        <taxon>Viridiplantae</taxon>
        <taxon>Streptophyta</taxon>
        <taxon>Embryophyta</taxon>
        <taxon>Tracheophyta</taxon>
        <taxon>Spermatophyta</taxon>
        <taxon>Magnoliopsida</taxon>
        <taxon>Magnoliidae</taxon>
        <taxon>Piperales</taxon>
        <taxon>Aristolochiaceae</taxon>
        <taxon>Aristolochia</taxon>
    </lineage>
</organism>
<dbReference type="PANTHER" id="PTHR33918:SF4">
    <property type="entry name" value="ABC-2 TYPE TRANSPORTER DOMAIN-CONTAINING PROTEIN"/>
    <property type="match status" value="1"/>
</dbReference>
<dbReference type="Proteomes" id="UP000825729">
    <property type="component" value="Unassembled WGS sequence"/>
</dbReference>
<gene>
    <name evidence="2" type="ORF">H6P81_020984</name>
</gene>
<comment type="caution">
    <text evidence="2">The sequence shown here is derived from an EMBL/GenBank/DDBJ whole genome shotgun (WGS) entry which is preliminary data.</text>
</comment>
<accession>A0AAV7DX22</accession>
<dbReference type="GO" id="GO:0009507">
    <property type="term" value="C:chloroplast"/>
    <property type="evidence" value="ECO:0007669"/>
    <property type="project" value="TreeGrafter"/>
</dbReference>
<keyword evidence="1" id="KW-0472">Membrane</keyword>
<dbReference type="EMBL" id="JAINDJ010000008">
    <property type="protein sequence ID" value="KAG9440819.1"/>
    <property type="molecule type" value="Genomic_DNA"/>
</dbReference>
<feature type="transmembrane region" description="Helical" evidence="1">
    <location>
        <begin position="152"/>
        <end position="172"/>
    </location>
</feature>
<evidence type="ECO:0000313" key="2">
    <source>
        <dbReference type="EMBL" id="KAG9440819.1"/>
    </source>
</evidence>
<keyword evidence="1" id="KW-0812">Transmembrane</keyword>
<evidence type="ECO:0000313" key="3">
    <source>
        <dbReference type="Proteomes" id="UP000825729"/>
    </source>
</evidence>